<evidence type="ECO:0000313" key="2">
    <source>
        <dbReference type="EMBL" id="RCK67973.1"/>
    </source>
</evidence>
<accession>A0A367YQ14</accession>
<protein>
    <recommendedName>
        <fullName evidence="1">AbiEi antitoxin N-terminal domain-containing protein</fullName>
    </recommendedName>
</protein>
<comment type="caution">
    <text evidence="2">The sequence shown here is derived from an EMBL/GenBank/DDBJ whole genome shotgun (WGS) entry which is preliminary data.</text>
</comment>
<feature type="domain" description="AbiEi antitoxin N-terminal" evidence="1">
    <location>
        <begin position="56"/>
        <end position="99"/>
    </location>
</feature>
<proteinExistence type="predicted"/>
<organism evidence="2 3">
    <name type="scientific">Desertihabitans brevis</name>
    <dbReference type="NCBI Taxonomy" id="2268447"/>
    <lineage>
        <taxon>Bacteria</taxon>
        <taxon>Bacillati</taxon>
        <taxon>Actinomycetota</taxon>
        <taxon>Actinomycetes</taxon>
        <taxon>Propionibacteriales</taxon>
        <taxon>Propionibacteriaceae</taxon>
        <taxon>Desertihabitans</taxon>
    </lineage>
</organism>
<name>A0A367YQ14_9ACTN</name>
<gene>
    <name evidence="2" type="ORF">DT076_18710</name>
</gene>
<evidence type="ECO:0000259" key="1">
    <source>
        <dbReference type="Pfam" id="PF13338"/>
    </source>
</evidence>
<dbReference type="Proteomes" id="UP000252770">
    <property type="component" value="Unassembled WGS sequence"/>
</dbReference>
<keyword evidence="3" id="KW-1185">Reference proteome</keyword>
<dbReference type="Pfam" id="PF13338">
    <property type="entry name" value="AbiEi_4"/>
    <property type="match status" value="1"/>
</dbReference>
<dbReference type="EMBL" id="QOUI01000016">
    <property type="protein sequence ID" value="RCK67973.1"/>
    <property type="molecule type" value="Genomic_DNA"/>
</dbReference>
<reference evidence="2 3" key="1">
    <citation type="submission" date="2018-07" db="EMBL/GenBank/DDBJ databases">
        <title>Desertimonas flava gen. nov. sp. nov.</title>
        <authorList>
            <person name="Liu S."/>
        </authorList>
    </citation>
    <scope>NUCLEOTIDE SEQUENCE [LARGE SCALE GENOMIC DNA]</scope>
    <source>
        <strain evidence="2 3">16Sb5-5</strain>
    </source>
</reference>
<dbReference type="InterPro" id="IPR025159">
    <property type="entry name" value="AbiEi_N"/>
</dbReference>
<sequence length="363" mass="39935">MPLRGRSEMVQHQGWIRRVGVHRGGAVHRRRPTATVGTRQAHLRGMYHRVDPSSGLLALAELQEGVVSLEQAHGHGLGRNSIARLVREGRWSTVGRGIYHTAPGRPGWRGLAWAGVLVGGDDSRVGGSAAAHLHGLTDHPPAVVDIWVPRKLRDGDPWRFRRETSDVHSPRSVGGPPCLTVEDTVLDLAAELDEGPLVALLLTTVQTRRSTATRLREAAAGRRLLARRRLVADVLAEAEEGVESPLERAYLHLVERAHGLPRGRRNRPQPGLRRDVDYERYGLLVELDGRSHEGAGRHRDMRRDNRAAQSRRPTLRFGWLDVHGDPCLAAAQVAELLVAGGWPGLPTPCPRCRLLPDLAHLAA</sequence>
<dbReference type="AlphaFoldDB" id="A0A367YQ14"/>
<evidence type="ECO:0000313" key="3">
    <source>
        <dbReference type="Proteomes" id="UP000252770"/>
    </source>
</evidence>